<organism evidence="5 6">
    <name type="scientific">Coemansia asiatica</name>
    <dbReference type="NCBI Taxonomy" id="1052880"/>
    <lineage>
        <taxon>Eukaryota</taxon>
        <taxon>Fungi</taxon>
        <taxon>Fungi incertae sedis</taxon>
        <taxon>Zoopagomycota</taxon>
        <taxon>Kickxellomycotina</taxon>
        <taxon>Kickxellomycetes</taxon>
        <taxon>Kickxellales</taxon>
        <taxon>Kickxellaceae</taxon>
        <taxon>Coemansia</taxon>
    </lineage>
</organism>
<dbReference type="SUPFAM" id="SSF69322">
    <property type="entry name" value="Tricorn protease domain 2"/>
    <property type="match status" value="1"/>
</dbReference>
<dbReference type="InterPro" id="IPR040096">
    <property type="entry name" value="Ric1"/>
</dbReference>
<dbReference type="GO" id="GO:0000139">
    <property type="term" value="C:Golgi membrane"/>
    <property type="evidence" value="ECO:0007669"/>
    <property type="project" value="TreeGrafter"/>
</dbReference>
<reference evidence="5" key="1">
    <citation type="submission" date="2022-07" db="EMBL/GenBank/DDBJ databases">
        <title>Phylogenomic reconstructions and comparative analyses of Kickxellomycotina fungi.</title>
        <authorList>
            <person name="Reynolds N.K."/>
            <person name="Stajich J.E."/>
            <person name="Barry K."/>
            <person name="Grigoriev I.V."/>
            <person name="Crous P."/>
            <person name="Smith M.E."/>
        </authorList>
    </citation>
    <scope>NUCLEOTIDE SEQUENCE</scope>
    <source>
        <strain evidence="5">NBRC 105413</strain>
    </source>
</reference>
<comment type="subcellular location">
    <subcellularLocation>
        <location evidence="1">Membrane</location>
    </subcellularLocation>
</comment>
<evidence type="ECO:0000256" key="3">
    <source>
        <dbReference type="SAM" id="MobiDB-lite"/>
    </source>
</evidence>
<dbReference type="PANTHER" id="PTHR22746:SF10">
    <property type="entry name" value="GUANINE NUCLEOTIDE EXCHANGE FACTOR SUBUNIT RIC1"/>
    <property type="match status" value="1"/>
</dbReference>
<keyword evidence="2" id="KW-0472">Membrane</keyword>
<dbReference type="InterPro" id="IPR009771">
    <property type="entry name" value="RIC1_C"/>
</dbReference>
<keyword evidence="6" id="KW-1185">Reference proteome</keyword>
<dbReference type="Gene3D" id="2.130.10.10">
    <property type="entry name" value="YVTN repeat-like/Quinoprotein amine dehydrogenase"/>
    <property type="match status" value="1"/>
</dbReference>
<evidence type="ECO:0000256" key="2">
    <source>
        <dbReference type="ARBA" id="ARBA00023136"/>
    </source>
</evidence>
<dbReference type="SUPFAM" id="SSF50998">
    <property type="entry name" value="Quinoprotein alcohol dehydrogenase-like"/>
    <property type="match status" value="1"/>
</dbReference>
<evidence type="ECO:0000313" key="5">
    <source>
        <dbReference type="EMBL" id="KAJ1646142.1"/>
    </source>
</evidence>
<dbReference type="Pfam" id="PF25440">
    <property type="entry name" value="Beta-prop_RIC1_2nd"/>
    <property type="match status" value="1"/>
</dbReference>
<sequence length="937" mass="100482">MYWRINCSEHLLLQLNPDKPEKTLSSIGVNGTPRLTRQRSVTYSTGTNSSQRGGDAQHQGHGAATDTGAPGLFKQAGDDVRIVKWSSSPTGHFLAGISRQGIYLWQLYPFLLLSSLIYDPSEQLGQMADVIWQTVGGKDEVFGALFVLLSSGYIFEITVYRRDTPVLEYQFSTQHYWARGPGEEEGMVAAGLAQKRTYRLPPGSGTAVCAAAAGKGAVVATRTQVFRLTWTGAVDSSTAVRDINENPLAQIKQIVAIEAEHASMELYLFSDGTAHVLMHAASSADPPIAHILSVGDRLVTALAFSAASGIVAVGTSTGDVLLFAVAASGELQPAGCRRCGQGGDGRVAALGWTADGSAIACAHASGHVVVRSALGYELNVSRVRSQDGDSVEAAALCWGAGGTRLFVLGTNQTASALPFARAALGTGVGEGTAARVCLFSDDKVLIHDCAFADAPGTGDDAEPGLQWQAVQVPSEYIGGAWPLRHVAVSGDGRHAAVAGRRGLAVLTVATRKWRLLRTQQQERTVAVTGGLLWLGDHIVAACSVDGASRLLFFSRRRALDSDMAHAEQLDAAAVAMSSHDSLLLVLCADAQVRQYAVFADSSSSSSSSTLRISFRRSVDLRGASLRMGQLRSLQWVPSASFDRRPVFLVHEGSRLRVIDGLGRAQQVLSERAELTITSGVHFGNMHSTVWWFDGTQLSAALISLEDFMDGAGLADARRLVVRPEFFPVAIAADLGMAVGVDQDWTLEDSAVVGLAQLPVRAKLYLHNILDRMLSAGAEQDALLYAACFEHLAFFPHAMEILLHEVLEREATGDDAVVLRRVVAMLENFAAFHEVVAHCARKTEAAFWALLFACVGGPERFFRQCLALNRLETATQCLIILQTLEPATVSEANVLALLSRAAAAKNRELCVEILRFATMAGESDETMRRMVARLSGRQ</sequence>
<dbReference type="GO" id="GO:0005829">
    <property type="term" value="C:cytosol"/>
    <property type="evidence" value="ECO:0007669"/>
    <property type="project" value="TreeGrafter"/>
</dbReference>
<dbReference type="PANTHER" id="PTHR22746">
    <property type="entry name" value="RAB6A-GEF COMPLEX PARTNER PROTEIN 1"/>
    <property type="match status" value="1"/>
</dbReference>
<dbReference type="GO" id="GO:0034066">
    <property type="term" value="C:Ric1-Rgp1 guanyl-nucleotide exchange factor complex"/>
    <property type="evidence" value="ECO:0007669"/>
    <property type="project" value="InterPro"/>
</dbReference>
<feature type="compositionally biased region" description="Low complexity" evidence="3">
    <location>
        <begin position="53"/>
        <end position="64"/>
    </location>
</feature>
<evidence type="ECO:0000313" key="6">
    <source>
        <dbReference type="Proteomes" id="UP001145021"/>
    </source>
</evidence>
<accession>A0A9W7XNV7</accession>
<protein>
    <submittedName>
        <fullName evidence="5">WD40 repeat protein</fullName>
    </submittedName>
</protein>
<gene>
    <name evidence="5" type="primary">RIC1</name>
    <name evidence="5" type="ORF">LPJ64_002334</name>
</gene>
<dbReference type="EMBL" id="JANBOH010000073">
    <property type="protein sequence ID" value="KAJ1646142.1"/>
    <property type="molecule type" value="Genomic_DNA"/>
</dbReference>
<feature type="compositionally biased region" description="Polar residues" evidence="3">
    <location>
        <begin position="37"/>
        <end position="52"/>
    </location>
</feature>
<dbReference type="InterPro" id="IPR011047">
    <property type="entry name" value="Quinoprotein_ADH-like_sf"/>
</dbReference>
<name>A0A9W7XNV7_9FUNG</name>
<dbReference type="Pfam" id="PF07064">
    <property type="entry name" value="RIC1"/>
    <property type="match status" value="1"/>
</dbReference>
<dbReference type="Proteomes" id="UP001145021">
    <property type="component" value="Unassembled WGS sequence"/>
</dbReference>
<evidence type="ECO:0000256" key="1">
    <source>
        <dbReference type="ARBA" id="ARBA00004370"/>
    </source>
</evidence>
<dbReference type="GO" id="GO:0006886">
    <property type="term" value="P:intracellular protein transport"/>
    <property type="evidence" value="ECO:0007669"/>
    <property type="project" value="InterPro"/>
</dbReference>
<dbReference type="InterPro" id="IPR015943">
    <property type="entry name" value="WD40/YVTN_repeat-like_dom_sf"/>
</dbReference>
<comment type="caution">
    <text evidence="5">The sequence shown here is derived from an EMBL/GenBank/DDBJ whole genome shotgun (WGS) entry which is preliminary data.</text>
</comment>
<dbReference type="GO" id="GO:0042147">
    <property type="term" value="P:retrograde transport, endosome to Golgi"/>
    <property type="evidence" value="ECO:0007669"/>
    <property type="project" value="TreeGrafter"/>
</dbReference>
<proteinExistence type="predicted"/>
<feature type="domain" description="RIC1 C-terminal alpha solenoid region" evidence="4">
    <location>
        <begin position="766"/>
        <end position="932"/>
    </location>
</feature>
<feature type="region of interest" description="Disordered" evidence="3">
    <location>
        <begin position="37"/>
        <end position="68"/>
    </location>
</feature>
<evidence type="ECO:0000259" key="4">
    <source>
        <dbReference type="Pfam" id="PF07064"/>
    </source>
</evidence>
<dbReference type="AlphaFoldDB" id="A0A9W7XNV7"/>